<dbReference type="CDD" id="cd01106">
    <property type="entry name" value="HTH_TipAL-Mta"/>
    <property type="match status" value="1"/>
</dbReference>
<dbReference type="InterPro" id="IPR047057">
    <property type="entry name" value="MerR_fam"/>
</dbReference>
<dbReference type="Pfam" id="PF13411">
    <property type="entry name" value="MerR_1"/>
    <property type="match status" value="1"/>
</dbReference>
<accession>A0A369B2S5</accession>
<keyword evidence="6" id="KW-1185">Reference proteome</keyword>
<comment type="caution">
    <text evidence="5">The sequence shown here is derived from an EMBL/GenBank/DDBJ whole genome shotgun (WGS) entry which is preliminary data.</text>
</comment>
<dbReference type="GO" id="GO:0003700">
    <property type="term" value="F:DNA-binding transcription factor activity"/>
    <property type="evidence" value="ECO:0007669"/>
    <property type="project" value="InterPro"/>
</dbReference>
<dbReference type="RefSeq" id="WP_114288570.1">
    <property type="nucleotide sequence ID" value="NZ_CP081461.1"/>
</dbReference>
<dbReference type="AlphaFoldDB" id="A0A369B2S5"/>
<dbReference type="InterPro" id="IPR036244">
    <property type="entry name" value="TipA-like_antibiotic-bd"/>
</dbReference>
<dbReference type="PROSITE" id="PS50937">
    <property type="entry name" value="HTH_MERR_2"/>
    <property type="match status" value="1"/>
</dbReference>
<dbReference type="GO" id="GO:0003677">
    <property type="term" value="F:DNA binding"/>
    <property type="evidence" value="ECO:0007669"/>
    <property type="project" value="UniProtKB-KW"/>
</dbReference>
<evidence type="ECO:0000313" key="6">
    <source>
        <dbReference type="Proteomes" id="UP000288197"/>
    </source>
</evidence>
<dbReference type="SMART" id="SM00422">
    <property type="entry name" value="HTH_MERR"/>
    <property type="match status" value="1"/>
</dbReference>
<dbReference type="EMBL" id="NGJX01000002">
    <property type="protein sequence ID" value="RSU04194.1"/>
    <property type="molecule type" value="Genomic_DNA"/>
</dbReference>
<sequence length="248" mass="29273">MYQIKELADLAGVTARTLRYYHQIGLLIPHSINESGHRFYSQKEVKDLQQILFLKELSFTLEETKELMLSENNNRLTFFTEQHKALLEKQNHLENVIKLIGKTIDEEKGKLIMTDTERFEAFKNKQIKDNREKYGEEIISKYGEQAVKDSEKKFSALSKEDLTVNMKEIEEKMFALLRNNIECPSEEAFTIYNLHKEWLSYSLDLTPEIHLSLVDMYLADPRFTAYYDEKVETGTTQKLRDIVYFYAK</sequence>
<dbReference type="GeneID" id="63145256"/>
<dbReference type="SUPFAM" id="SSF89082">
    <property type="entry name" value="Antibiotic binding domain of TipA-like multidrug resistance regulators"/>
    <property type="match status" value="1"/>
</dbReference>
<name>A0A369B2S5_9ENTE</name>
<keyword evidence="1" id="KW-0805">Transcription regulation</keyword>
<dbReference type="OrthoDB" id="9814833at2"/>
<keyword evidence="4" id="KW-0804">Transcription</keyword>
<keyword evidence="2" id="KW-0238">DNA-binding</keyword>
<dbReference type="InterPro" id="IPR012925">
    <property type="entry name" value="TipAS_dom"/>
</dbReference>
<dbReference type="InterPro" id="IPR000551">
    <property type="entry name" value="MerR-type_HTH_dom"/>
</dbReference>
<keyword evidence="3" id="KW-0010">Activator</keyword>
<dbReference type="Gene3D" id="1.10.1660.10">
    <property type="match status" value="1"/>
</dbReference>
<dbReference type="SUPFAM" id="SSF46955">
    <property type="entry name" value="Putative DNA-binding domain"/>
    <property type="match status" value="1"/>
</dbReference>
<proteinExistence type="predicted"/>
<evidence type="ECO:0000256" key="1">
    <source>
        <dbReference type="ARBA" id="ARBA00023015"/>
    </source>
</evidence>
<dbReference type="PANTHER" id="PTHR30204">
    <property type="entry name" value="REDOX-CYCLING DRUG-SENSING TRANSCRIPTIONAL ACTIVATOR SOXR"/>
    <property type="match status" value="1"/>
</dbReference>
<evidence type="ECO:0000313" key="5">
    <source>
        <dbReference type="EMBL" id="RSU04194.1"/>
    </source>
</evidence>
<organism evidence="5 6">
    <name type="scientific">Vagococcus fluvialis</name>
    <dbReference type="NCBI Taxonomy" id="2738"/>
    <lineage>
        <taxon>Bacteria</taxon>
        <taxon>Bacillati</taxon>
        <taxon>Bacillota</taxon>
        <taxon>Bacilli</taxon>
        <taxon>Lactobacillales</taxon>
        <taxon>Enterococcaceae</taxon>
        <taxon>Vagococcus</taxon>
    </lineage>
</organism>
<evidence type="ECO:0000256" key="3">
    <source>
        <dbReference type="ARBA" id="ARBA00023159"/>
    </source>
</evidence>
<dbReference type="Gene3D" id="1.10.490.50">
    <property type="entry name" value="Antibiotic binding domain of TipA-like multidrug resistance regulators"/>
    <property type="match status" value="1"/>
</dbReference>
<dbReference type="InterPro" id="IPR009061">
    <property type="entry name" value="DNA-bd_dom_put_sf"/>
</dbReference>
<reference evidence="5 6" key="1">
    <citation type="submission" date="2017-05" db="EMBL/GenBank/DDBJ databases">
        <title>Vagococcus spp. assemblies.</title>
        <authorList>
            <person name="Gulvik C.A."/>
        </authorList>
    </citation>
    <scope>NUCLEOTIDE SEQUENCE [LARGE SCALE GENOMIC DNA]</scope>
    <source>
        <strain evidence="5 6">NCFB 2497</strain>
    </source>
</reference>
<gene>
    <name evidence="5" type="ORF">CBF32_02125</name>
</gene>
<evidence type="ECO:0000256" key="4">
    <source>
        <dbReference type="ARBA" id="ARBA00023163"/>
    </source>
</evidence>
<dbReference type="PANTHER" id="PTHR30204:SF90">
    <property type="entry name" value="HTH-TYPE TRANSCRIPTIONAL ACTIVATOR MTA"/>
    <property type="match status" value="1"/>
</dbReference>
<evidence type="ECO:0000256" key="2">
    <source>
        <dbReference type="ARBA" id="ARBA00023125"/>
    </source>
</evidence>
<dbReference type="Proteomes" id="UP000288197">
    <property type="component" value="Unassembled WGS sequence"/>
</dbReference>
<protein>
    <submittedName>
        <fullName evidence="5">Uncharacterized protein</fullName>
    </submittedName>
</protein>
<dbReference type="Pfam" id="PF07739">
    <property type="entry name" value="TipAS"/>
    <property type="match status" value="1"/>
</dbReference>